<gene>
    <name evidence="2" type="ORF">M959_04941</name>
</gene>
<reference evidence="3" key="2">
    <citation type="journal article" date="2014" name="Science">
        <title>Comparative genomics reveals insights into avian genome evolution and adaptation.</title>
        <authorList>
            <consortium name="Avian Genome Consortium"/>
            <person name="Zhang G."/>
            <person name="Li C."/>
            <person name="Li Q."/>
            <person name="Li B."/>
            <person name="Larkin D.M."/>
            <person name="Lee C."/>
            <person name="Storz J.F."/>
            <person name="Antunes A."/>
            <person name="Greenwold M.J."/>
            <person name="Meredith R.W."/>
            <person name="Odeen A."/>
            <person name="Cui J."/>
            <person name="Zhou Q."/>
            <person name="Xu L."/>
            <person name="Pan H."/>
            <person name="Wang Z."/>
            <person name="Jin L."/>
            <person name="Zhang P."/>
            <person name="Hu H."/>
            <person name="Yang W."/>
            <person name="Hu J."/>
            <person name="Xiao J."/>
            <person name="Yang Z."/>
            <person name="Liu Y."/>
            <person name="Xie Q."/>
            <person name="Yu H."/>
            <person name="Lian J."/>
            <person name="Wen P."/>
            <person name="Zhang F."/>
            <person name="Li H."/>
            <person name="Zeng Y."/>
            <person name="Xiong Z."/>
            <person name="Liu S."/>
            <person name="Zhou L."/>
            <person name="Huang Z."/>
            <person name="An N."/>
            <person name="Wang J."/>
            <person name="Zheng Q."/>
            <person name="Xiong Y."/>
            <person name="Wang G."/>
            <person name="Wang B."/>
            <person name="Wang J."/>
            <person name="Fan Y."/>
            <person name="da Fonseca R.R."/>
            <person name="Alfaro-Nunez A."/>
            <person name="Schubert M."/>
            <person name="Orlando L."/>
            <person name="Mourier T."/>
            <person name="Howard J.T."/>
            <person name="Ganapathy G."/>
            <person name="Pfenning A."/>
            <person name="Whitney O."/>
            <person name="Rivas M.V."/>
            <person name="Hara E."/>
            <person name="Smith J."/>
            <person name="Farre M."/>
            <person name="Narayan J."/>
            <person name="Slavov G."/>
            <person name="Romanov M.N."/>
            <person name="Borges R."/>
            <person name="Machado J.P."/>
            <person name="Khan I."/>
            <person name="Springer M.S."/>
            <person name="Gatesy J."/>
            <person name="Hoffmann F.G."/>
            <person name="Opazo J.C."/>
            <person name="Hastad O."/>
            <person name="Sawyer R.H."/>
            <person name="Kim H."/>
            <person name="Kim K.W."/>
            <person name="Kim H.J."/>
            <person name="Cho S."/>
            <person name="Li N."/>
            <person name="Huang Y."/>
            <person name="Bruford M.W."/>
            <person name="Zhan X."/>
            <person name="Dixon A."/>
            <person name="Bertelsen M.F."/>
            <person name="Derryberry E."/>
            <person name="Warren W."/>
            <person name="Wilson R.K."/>
            <person name="Li S."/>
            <person name="Ray D.A."/>
            <person name="Green R.E."/>
            <person name="O'Brien S.J."/>
            <person name="Griffin D."/>
            <person name="Johnson W.E."/>
            <person name="Haussler D."/>
            <person name="Ryder O.A."/>
            <person name="Willerslev E."/>
            <person name="Graves G.R."/>
            <person name="Alstrom P."/>
            <person name="Fjeldsa J."/>
            <person name="Mindell D.P."/>
            <person name="Edwards S.V."/>
            <person name="Braun E.L."/>
            <person name="Rahbek C."/>
            <person name="Burt D.W."/>
            <person name="Houde P."/>
            <person name="Zhang Y."/>
            <person name="Yang H."/>
            <person name="Wang J."/>
            <person name="Jarvis E.D."/>
            <person name="Gilbert M.T."/>
            <person name="Wang J."/>
        </authorList>
    </citation>
    <scope>NUCLEOTIDE SEQUENCE [LARGE SCALE GENOMIC DNA]</scope>
</reference>
<evidence type="ECO:0000313" key="2">
    <source>
        <dbReference type="EMBL" id="KFU91678.1"/>
    </source>
</evidence>
<feature type="compositionally biased region" description="Polar residues" evidence="1">
    <location>
        <begin position="76"/>
        <end position="85"/>
    </location>
</feature>
<reference evidence="2 3" key="1">
    <citation type="submission" date="2013-08" db="EMBL/GenBank/DDBJ databases">
        <title>Genome evolution of avian class.</title>
        <authorList>
            <person name="Zhang G."/>
            <person name="Li C."/>
        </authorList>
    </citation>
    <scope>NUCLEOTIDE SEQUENCE [LARGE SCALE GENOMIC DNA]</scope>
    <source>
        <strain evidence="2">M959</strain>
    </source>
</reference>
<dbReference type="Proteomes" id="UP000031515">
    <property type="component" value="Unassembled WGS sequence"/>
</dbReference>
<keyword evidence="3" id="KW-1185">Reference proteome</keyword>
<sequence length="161" mass="16484">SLGSPASPVSLDESLGSPGSLGSPASPRFPVSQGFPASPRSPVSPESSASPASPESPGSSVSLRSPEAPASPVSPRPQSSLFSQFPVSTPSPWSPVSPAPSPLLPGGPSLHDLGAKLSSYNGSLLQRLESHLRATNYPLRGNQTVGAVARAILWYLLRRSP</sequence>
<dbReference type="EMBL" id="KN126669">
    <property type="protein sequence ID" value="KFU91678.1"/>
    <property type="molecule type" value="Genomic_DNA"/>
</dbReference>
<evidence type="ECO:0000313" key="3">
    <source>
        <dbReference type="Proteomes" id="UP000031515"/>
    </source>
</evidence>
<dbReference type="AlphaFoldDB" id="A0A093BJG5"/>
<proteinExistence type="predicted"/>
<feature type="compositionally biased region" description="Pro residues" evidence="1">
    <location>
        <begin position="92"/>
        <end position="105"/>
    </location>
</feature>
<organism evidence="2 3">
    <name type="scientific">Chaetura pelagica</name>
    <name type="common">Chimney swift</name>
    <name type="synonym">Hirundo pelagica</name>
    <dbReference type="NCBI Taxonomy" id="8897"/>
    <lineage>
        <taxon>Eukaryota</taxon>
        <taxon>Metazoa</taxon>
        <taxon>Chordata</taxon>
        <taxon>Craniata</taxon>
        <taxon>Vertebrata</taxon>
        <taxon>Euteleostomi</taxon>
        <taxon>Archelosauria</taxon>
        <taxon>Archosauria</taxon>
        <taxon>Dinosauria</taxon>
        <taxon>Saurischia</taxon>
        <taxon>Theropoda</taxon>
        <taxon>Coelurosauria</taxon>
        <taxon>Aves</taxon>
        <taxon>Neognathae</taxon>
        <taxon>Neoaves</taxon>
        <taxon>Strisores</taxon>
        <taxon>Apodiformes</taxon>
        <taxon>Apodidae</taxon>
        <taxon>Apodinae</taxon>
        <taxon>Chaetura</taxon>
    </lineage>
</organism>
<protein>
    <submittedName>
        <fullName evidence="2">Uncharacterized protein</fullName>
    </submittedName>
</protein>
<evidence type="ECO:0000256" key="1">
    <source>
        <dbReference type="SAM" id="MobiDB-lite"/>
    </source>
</evidence>
<name>A0A093BJG5_CHAPE</name>
<feature type="compositionally biased region" description="Low complexity" evidence="1">
    <location>
        <begin position="10"/>
        <end position="26"/>
    </location>
</feature>
<feature type="compositionally biased region" description="Low complexity" evidence="1">
    <location>
        <begin position="36"/>
        <end position="67"/>
    </location>
</feature>
<feature type="non-terminal residue" evidence="2">
    <location>
        <position position="1"/>
    </location>
</feature>
<feature type="non-terminal residue" evidence="2">
    <location>
        <position position="161"/>
    </location>
</feature>
<feature type="region of interest" description="Disordered" evidence="1">
    <location>
        <begin position="1"/>
        <end position="107"/>
    </location>
</feature>
<accession>A0A093BJG5</accession>